<keyword evidence="6" id="KW-1015">Disulfide bond</keyword>
<dbReference type="InterPro" id="IPR016191">
    <property type="entry name" value="Ribonuclease/ribotoxin"/>
</dbReference>
<keyword evidence="4" id="KW-0255">Endonuclease</keyword>
<dbReference type="InterPro" id="IPR000026">
    <property type="entry name" value="N1-like"/>
</dbReference>
<comment type="similarity">
    <text evidence="1">Belongs to the ribonuclease N1/T1 family.</text>
</comment>
<dbReference type="Proteomes" id="UP001140453">
    <property type="component" value="Unassembled WGS sequence"/>
</dbReference>
<feature type="region of interest" description="Disordered" evidence="9">
    <location>
        <begin position="62"/>
        <end position="84"/>
    </location>
</feature>
<dbReference type="EMBL" id="JAPEVB010000002">
    <property type="protein sequence ID" value="KAJ4394831.1"/>
    <property type="molecule type" value="Genomic_DNA"/>
</dbReference>
<reference evidence="10" key="1">
    <citation type="submission" date="2022-10" db="EMBL/GenBank/DDBJ databases">
        <title>Tapping the CABI collections for fungal endophytes: first genome assemblies for Collariella, Neodidymelliopsis, Ascochyta clinopodiicola, Didymella pomorum, Didymosphaeria variabile, Neocosmospora piperis and Neocucurbitaria cava.</title>
        <authorList>
            <person name="Hill R."/>
        </authorList>
    </citation>
    <scope>NUCLEOTIDE SEQUENCE</scope>
    <source>
        <strain evidence="10">IMI 355082</strain>
    </source>
</reference>
<evidence type="ECO:0000256" key="5">
    <source>
        <dbReference type="ARBA" id="ARBA00022801"/>
    </source>
</evidence>
<evidence type="ECO:0000256" key="6">
    <source>
        <dbReference type="ARBA" id="ARBA00023157"/>
    </source>
</evidence>
<evidence type="ECO:0000256" key="2">
    <source>
        <dbReference type="ARBA" id="ARBA00012549"/>
    </source>
</evidence>
<evidence type="ECO:0000256" key="3">
    <source>
        <dbReference type="ARBA" id="ARBA00022722"/>
    </source>
</evidence>
<dbReference type="Gene3D" id="3.10.450.30">
    <property type="entry name" value="Microbial ribonucleases"/>
    <property type="match status" value="1"/>
</dbReference>
<evidence type="ECO:0000313" key="10">
    <source>
        <dbReference type="EMBL" id="KAJ4394831.1"/>
    </source>
</evidence>
<accession>A0A9W8YZU8</accession>
<protein>
    <recommendedName>
        <fullName evidence="2">ribonuclease T1</fullName>
        <ecNumber evidence="2">4.6.1.24</ecNumber>
    </recommendedName>
</protein>
<comment type="caution">
    <text evidence="10">The sequence shown here is derived from an EMBL/GenBank/DDBJ whole genome shotgun (WGS) entry which is preliminary data.</text>
</comment>
<dbReference type="PANTHER" id="PTHR42104">
    <property type="entry name" value="EXTRACELLULAR GUANYL-SPECIFIC RIBONUCLEASE RNTA (AFU_ORTHOLOGUE AFUA_4G03230)"/>
    <property type="match status" value="1"/>
</dbReference>
<dbReference type="Pfam" id="PF00545">
    <property type="entry name" value="Ribonuclease"/>
    <property type="match status" value="1"/>
</dbReference>
<evidence type="ECO:0000256" key="7">
    <source>
        <dbReference type="ARBA" id="ARBA00023239"/>
    </source>
</evidence>
<dbReference type="GO" id="GO:0003723">
    <property type="term" value="F:RNA binding"/>
    <property type="evidence" value="ECO:0007669"/>
    <property type="project" value="InterPro"/>
</dbReference>
<keyword evidence="11" id="KW-1185">Reference proteome</keyword>
<keyword evidence="3" id="KW-0540">Nuclease</keyword>
<sequence length="208" mass="22421">MAMGSFAKRTGLADPVPDVWNNAANERLSGTTLKVSPLPKKGNRAPGPFKLKYMTSRRMRTVGIPEKRRSKGSPFSPSSPLALARHLPSTSSPTALLDERQTCVYTCGSVCYWQSDVDEAVAQGYKDYKAGVTVGSNDYPHTETNYENIDFYVAGPYQEFPILSSYEVYTGGSPGADRVVFNTKGQLAGVVTHTGASGNDFVPCSGCC</sequence>
<keyword evidence="5" id="KW-0378">Hydrolase</keyword>
<dbReference type="GO" id="GO:0046589">
    <property type="term" value="F:ribonuclease T1 activity"/>
    <property type="evidence" value="ECO:0007669"/>
    <property type="project" value="UniProtKB-EC"/>
</dbReference>
<keyword evidence="7" id="KW-0456">Lyase</keyword>
<evidence type="ECO:0000313" key="11">
    <source>
        <dbReference type="Proteomes" id="UP001140453"/>
    </source>
</evidence>
<gene>
    <name evidence="10" type="ORF">N0V93_004051</name>
</gene>
<organism evidence="10 11">
    <name type="scientific">Gnomoniopsis smithogilvyi</name>
    <dbReference type="NCBI Taxonomy" id="1191159"/>
    <lineage>
        <taxon>Eukaryota</taxon>
        <taxon>Fungi</taxon>
        <taxon>Dikarya</taxon>
        <taxon>Ascomycota</taxon>
        <taxon>Pezizomycotina</taxon>
        <taxon>Sordariomycetes</taxon>
        <taxon>Sordariomycetidae</taxon>
        <taxon>Diaporthales</taxon>
        <taxon>Gnomoniaceae</taxon>
        <taxon>Gnomoniopsis</taxon>
    </lineage>
</organism>
<dbReference type="SUPFAM" id="SSF53933">
    <property type="entry name" value="Microbial ribonucleases"/>
    <property type="match status" value="1"/>
</dbReference>
<dbReference type="PANTHER" id="PTHR42104:SF1">
    <property type="entry name" value="EXTRACELLULAR GUANYL-SPECIFIC RIBONUCLEASE RNTA (AFU_ORTHOLOGUE AFUA_4G03230)"/>
    <property type="match status" value="1"/>
</dbReference>
<dbReference type="OrthoDB" id="5425539at2759"/>
<proteinExistence type="inferred from homology"/>
<evidence type="ECO:0000256" key="1">
    <source>
        <dbReference type="ARBA" id="ARBA00009006"/>
    </source>
</evidence>
<comment type="catalytic activity">
    <reaction evidence="8">
        <text>[RNA] containing guanosine + H2O = an [RNA fragment]-3'-guanosine-3'-phosphate + a 5'-hydroxy-ribonucleotide-3'-[RNA fragment].</text>
        <dbReference type="EC" id="4.6.1.24"/>
    </reaction>
</comment>
<name>A0A9W8YZU8_9PEZI</name>
<dbReference type="CDD" id="cd00606">
    <property type="entry name" value="fungal_RNase"/>
    <property type="match status" value="1"/>
</dbReference>
<evidence type="ECO:0000256" key="4">
    <source>
        <dbReference type="ARBA" id="ARBA00022759"/>
    </source>
</evidence>
<evidence type="ECO:0000256" key="9">
    <source>
        <dbReference type="SAM" id="MobiDB-lite"/>
    </source>
</evidence>
<dbReference type="GO" id="GO:0016787">
    <property type="term" value="F:hydrolase activity"/>
    <property type="evidence" value="ECO:0007669"/>
    <property type="project" value="UniProtKB-KW"/>
</dbReference>
<dbReference type="AlphaFoldDB" id="A0A9W8YZU8"/>
<evidence type="ECO:0000256" key="8">
    <source>
        <dbReference type="ARBA" id="ARBA00034015"/>
    </source>
</evidence>
<dbReference type="EC" id="4.6.1.24" evidence="2"/>